<evidence type="ECO:0000313" key="1">
    <source>
        <dbReference type="EMBL" id="TFK66597.1"/>
    </source>
</evidence>
<accession>A0ACD3ALX5</accession>
<sequence length="181" mass="20720">MNLLILLPFDFQTEPFDHRNANQLPKALSEEWGDDRLIDLNRRARSGKFIWDLDGPECRIKSSESSSDGSYFLQGVRLTKVERRLPSVKLKHKDCQERMREPTGRSVRTAFVSIFGIISSGAIQLILLTEFTLPRKCRYEIEGPPPRNKFSGYESIAGDILPATTPFFPCQEWVTVHTDAF</sequence>
<organism evidence="1 2">
    <name type="scientific">Pluteus cervinus</name>
    <dbReference type="NCBI Taxonomy" id="181527"/>
    <lineage>
        <taxon>Eukaryota</taxon>
        <taxon>Fungi</taxon>
        <taxon>Dikarya</taxon>
        <taxon>Basidiomycota</taxon>
        <taxon>Agaricomycotina</taxon>
        <taxon>Agaricomycetes</taxon>
        <taxon>Agaricomycetidae</taxon>
        <taxon>Agaricales</taxon>
        <taxon>Pluteineae</taxon>
        <taxon>Pluteaceae</taxon>
        <taxon>Pluteus</taxon>
    </lineage>
</organism>
<dbReference type="EMBL" id="ML208400">
    <property type="protein sequence ID" value="TFK66597.1"/>
    <property type="molecule type" value="Genomic_DNA"/>
</dbReference>
<evidence type="ECO:0000313" key="2">
    <source>
        <dbReference type="Proteomes" id="UP000308600"/>
    </source>
</evidence>
<dbReference type="Proteomes" id="UP000308600">
    <property type="component" value="Unassembled WGS sequence"/>
</dbReference>
<proteinExistence type="predicted"/>
<keyword evidence="2" id="KW-1185">Reference proteome</keyword>
<gene>
    <name evidence="1" type="ORF">BDN72DRAFT_859782</name>
</gene>
<name>A0ACD3ALX5_9AGAR</name>
<protein>
    <submittedName>
        <fullName evidence="1">Uncharacterized protein</fullName>
    </submittedName>
</protein>
<reference evidence="1 2" key="1">
    <citation type="journal article" date="2019" name="Nat. Ecol. Evol.">
        <title>Megaphylogeny resolves global patterns of mushroom evolution.</title>
        <authorList>
            <person name="Varga T."/>
            <person name="Krizsan K."/>
            <person name="Foldi C."/>
            <person name="Dima B."/>
            <person name="Sanchez-Garcia M."/>
            <person name="Sanchez-Ramirez S."/>
            <person name="Szollosi G.J."/>
            <person name="Szarkandi J.G."/>
            <person name="Papp V."/>
            <person name="Albert L."/>
            <person name="Andreopoulos W."/>
            <person name="Angelini C."/>
            <person name="Antonin V."/>
            <person name="Barry K.W."/>
            <person name="Bougher N.L."/>
            <person name="Buchanan P."/>
            <person name="Buyck B."/>
            <person name="Bense V."/>
            <person name="Catcheside P."/>
            <person name="Chovatia M."/>
            <person name="Cooper J."/>
            <person name="Damon W."/>
            <person name="Desjardin D."/>
            <person name="Finy P."/>
            <person name="Geml J."/>
            <person name="Haridas S."/>
            <person name="Hughes K."/>
            <person name="Justo A."/>
            <person name="Karasinski D."/>
            <person name="Kautmanova I."/>
            <person name="Kiss B."/>
            <person name="Kocsube S."/>
            <person name="Kotiranta H."/>
            <person name="LaButti K.M."/>
            <person name="Lechner B.E."/>
            <person name="Liimatainen K."/>
            <person name="Lipzen A."/>
            <person name="Lukacs Z."/>
            <person name="Mihaltcheva S."/>
            <person name="Morgado L.N."/>
            <person name="Niskanen T."/>
            <person name="Noordeloos M.E."/>
            <person name="Ohm R.A."/>
            <person name="Ortiz-Santana B."/>
            <person name="Ovrebo C."/>
            <person name="Racz N."/>
            <person name="Riley R."/>
            <person name="Savchenko A."/>
            <person name="Shiryaev A."/>
            <person name="Soop K."/>
            <person name="Spirin V."/>
            <person name="Szebenyi C."/>
            <person name="Tomsovsky M."/>
            <person name="Tulloss R.E."/>
            <person name="Uehling J."/>
            <person name="Grigoriev I.V."/>
            <person name="Vagvolgyi C."/>
            <person name="Papp T."/>
            <person name="Martin F.M."/>
            <person name="Miettinen O."/>
            <person name="Hibbett D.S."/>
            <person name="Nagy L.G."/>
        </authorList>
    </citation>
    <scope>NUCLEOTIDE SEQUENCE [LARGE SCALE GENOMIC DNA]</scope>
    <source>
        <strain evidence="1 2">NL-1719</strain>
    </source>
</reference>